<proteinExistence type="predicted"/>
<keyword evidence="1" id="KW-0812">Transmembrane</keyword>
<feature type="transmembrane region" description="Helical" evidence="1">
    <location>
        <begin position="63"/>
        <end position="85"/>
    </location>
</feature>
<evidence type="ECO:0000256" key="1">
    <source>
        <dbReference type="SAM" id="Phobius"/>
    </source>
</evidence>
<feature type="transmembrane region" description="Helical" evidence="1">
    <location>
        <begin position="97"/>
        <end position="118"/>
    </location>
</feature>
<dbReference type="Proteomes" id="UP001083770">
    <property type="component" value="Unassembled WGS sequence"/>
</dbReference>
<gene>
    <name evidence="2" type="ORF">O4G74_00855</name>
</gene>
<accession>A0ABT4LR46</accession>
<feature type="transmembrane region" description="Helical" evidence="1">
    <location>
        <begin position="23"/>
        <end position="51"/>
    </location>
</feature>
<sequence length="119" mass="12715">MTGSQNGQTDNNDFAPKRSKRQLAIWGVQGLLAPIALFFASWAVVAAAYYIVQDISLAEALRAGGFAAMLLFLLSGGSLAFSQFIGDQQNSRRAMRMFGAVLGVIILFSLLDSLNALLG</sequence>
<evidence type="ECO:0000313" key="2">
    <source>
        <dbReference type="EMBL" id="MCZ4296597.1"/>
    </source>
</evidence>
<protein>
    <submittedName>
        <fullName evidence="2">Uncharacterized protein</fullName>
    </submittedName>
</protein>
<name>A0ABT4LR46_9PROT</name>
<dbReference type="EMBL" id="JAPWGW010000001">
    <property type="protein sequence ID" value="MCZ4296597.1"/>
    <property type="molecule type" value="Genomic_DNA"/>
</dbReference>
<keyword evidence="1" id="KW-0472">Membrane</keyword>
<keyword evidence="1" id="KW-1133">Transmembrane helix</keyword>
<reference evidence="2" key="1">
    <citation type="submission" date="2022-12" db="EMBL/GenBank/DDBJ databases">
        <title>Bacterial isolates from different developmental stages of Nematostella vectensis.</title>
        <authorList>
            <person name="Fraune S."/>
        </authorList>
    </citation>
    <scope>NUCLEOTIDE SEQUENCE</scope>
    <source>
        <strain evidence="2">G21632-S1</strain>
    </source>
</reference>
<dbReference type="RefSeq" id="WP_269400786.1">
    <property type="nucleotide sequence ID" value="NZ_JAPWGW010000001.1"/>
</dbReference>
<organism evidence="2 3">
    <name type="scientific">Henriciella marina</name>
    <dbReference type="NCBI Taxonomy" id="453851"/>
    <lineage>
        <taxon>Bacteria</taxon>
        <taxon>Pseudomonadati</taxon>
        <taxon>Pseudomonadota</taxon>
        <taxon>Alphaproteobacteria</taxon>
        <taxon>Hyphomonadales</taxon>
        <taxon>Hyphomonadaceae</taxon>
        <taxon>Henriciella</taxon>
    </lineage>
</organism>
<comment type="caution">
    <text evidence="2">The sequence shown here is derived from an EMBL/GenBank/DDBJ whole genome shotgun (WGS) entry which is preliminary data.</text>
</comment>
<evidence type="ECO:0000313" key="3">
    <source>
        <dbReference type="Proteomes" id="UP001083770"/>
    </source>
</evidence>
<keyword evidence="3" id="KW-1185">Reference proteome</keyword>